<dbReference type="InterPro" id="IPR036388">
    <property type="entry name" value="WH-like_DNA-bd_sf"/>
</dbReference>
<dbReference type="GO" id="GO:0003677">
    <property type="term" value="F:DNA binding"/>
    <property type="evidence" value="ECO:0007669"/>
    <property type="project" value="UniProtKB-KW"/>
</dbReference>
<dbReference type="InterPro" id="IPR029016">
    <property type="entry name" value="GAF-like_dom_sf"/>
</dbReference>
<dbReference type="InterPro" id="IPR005471">
    <property type="entry name" value="Tscrpt_reg_IclR_N"/>
</dbReference>
<name>A0A1V9A7P0_SACPI</name>
<dbReference type="SUPFAM" id="SSF46785">
    <property type="entry name" value="Winged helix' DNA-binding domain"/>
    <property type="match status" value="1"/>
</dbReference>
<evidence type="ECO:0000313" key="6">
    <source>
        <dbReference type="EMBL" id="OQO93080.1"/>
    </source>
</evidence>
<dbReference type="EMBL" id="MWIH01000005">
    <property type="protein sequence ID" value="OQO93080.1"/>
    <property type="molecule type" value="Genomic_DNA"/>
</dbReference>
<dbReference type="STRING" id="1962155.B1813_07060"/>
<dbReference type="PANTHER" id="PTHR30136:SF24">
    <property type="entry name" value="HTH-TYPE TRANSCRIPTIONAL REPRESSOR ALLR"/>
    <property type="match status" value="1"/>
</dbReference>
<dbReference type="PANTHER" id="PTHR30136">
    <property type="entry name" value="HELIX-TURN-HELIX TRANSCRIPTIONAL REGULATOR, ICLR FAMILY"/>
    <property type="match status" value="1"/>
</dbReference>
<feature type="domain" description="IclR-ED" evidence="5">
    <location>
        <begin position="72"/>
        <end position="254"/>
    </location>
</feature>
<dbReference type="Pfam" id="PF09339">
    <property type="entry name" value="HTH_IclR"/>
    <property type="match status" value="1"/>
</dbReference>
<dbReference type="AlphaFoldDB" id="A0A1V9A7P0"/>
<gene>
    <name evidence="6" type="ORF">B1813_07060</name>
</gene>
<evidence type="ECO:0000256" key="2">
    <source>
        <dbReference type="ARBA" id="ARBA00023125"/>
    </source>
</evidence>
<dbReference type="Gene3D" id="3.30.450.40">
    <property type="match status" value="1"/>
</dbReference>
<dbReference type="RefSeq" id="WP_081192182.1">
    <property type="nucleotide sequence ID" value="NZ_MWIH01000005.1"/>
</dbReference>
<keyword evidence="7" id="KW-1185">Reference proteome</keyword>
<protein>
    <submittedName>
        <fullName evidence="6">IclR family transcriptional regulator</fullName>
    </submittedName>
</protein>
<dbReference type="PROSITE" id="PS51078">
    <property type="entry name" value="ICLR_ED"/>
    <property type="match status" value="1"/>
</dbReference>
<dbReference type="SMART" id="SM00346">
    <property type="entry name" value="HTH_ICLR"/>
    <property type="match status" value="1"/>
</dbReference>
<dbReference type="InterPro" id="IPR014757">
    <property type="entry name" value="Tscrpt_reg_IclR_C"/>
</dbReference>
<dbReference type="SUPFAM" id="SSF55781">
    <property type="entry name" value="GAF domain-like"/>
    <property type="match status" value="1"/>
</dbReference>
<proteinExistence type="predicted"/>
<dbReference type="Gene3D" id="1.10.10.10">
    <property type="entry name" value="Winged helix-like DNA-binding domain superfamily/Winged helix DNA-binding domain"/>
    <property type="match status" value="1"/>
</dbReference>
<reference evidence="6 7" key="1">
    <citation type="submission" date="2017-02" db="EMBL/GenBank/DDBJ databases">
        <title>Draft genome of Saccharomonospora sp. 154.</title>
        <authorList>
            <person name="Alonso-Carmona G.S."/>
            <person name="De La Haba R."/>
            <person name="Vera-Gargallo B."/>
            <person name="Sandoval-Trujillo A.H."/>
            <person name="Ramirez-Duran N."/>
            <person name="Ventosa A."/>
        </authorList>
    </citation>
    <scope>NUCLEOTIDE SEQUENCE [LARGE SCALE GENOMIC DNA]</scope>
    <source>
        <strain evidence="6 7">LRS4.154</strain>
    </source>
</reference>
<evidence type="ECO:0000259" key="4">
    <source>
        <dbReference type="PROSITE" id="PS51077"/>
    </source>
</evidence>
<keyword evidence="1" id="KW-0805">Transcription regulation</keyword>
<keyword evidence="2" id="KW-0238">DNA-binding</keyword>
<dbReference type="Pfam" id="PF01614">
    <property type="entry name" value="IclR_C"/>
    <property type="match status" value="1"/>
</dbReference>
<organism evidence="6 7">
    <name type="scientific">Saccharomonospora piscinae</name>
    <dbReference type="NCBI Taxonomy" id="687388"/>
    <lineage>
        <taxon>Bacteria</taxon>
        <taxon>Bacillati</taxon>
        <taxon>Actinomycetota</taxon>
        <taxon>Actinomycetes</taxon>
        <taxon>Pseudonocardiales</taxon>
        <taxon>Pseudonocardiaceae</taxon>
        <taxon>Saccharomonospora</taxon>
    </lineage>
</organism>
<evidence type="ECO:0000256" key="1">
    <source>
        <dbReference type="ARBA" id="ARBA00023015"/>
    </source>
</evidence>
<keyword evidence="3" id="KW-0804">Transcription</keyword>
<evidence type="ECO:0000259" key="5">
    <source>
        <dbReference type="PROSITE" id="PS51078"/>
    </source>
</evidence>
<feature type="domain" description="HTH iclR-type" evidence="4">
    <location>
        <begin position="10"/>
        <end position="71"/>
    </location>
</feature>
<dbReference type="GO" id="GO:0045892">
    <property type="term" value="P:negative regulation of DNA-templated transcription"/>
    <property type="evidence" value="ECO:0007669"/>
    <property type="project" value="TreeGrafter"/>
</dbReference>
<dbReference type="PROSITE" id="PS51077">
    <property type="entry name" value="HTH_ICLR"/>
    <property type="match status" value="1"/>
</dbReference>
<sequence length="272" mass="29552">MAGNTNRQGDSVTRRLFAVLGAFDVAHPRLSLTELARRADLPPATVHRLAAQLTEVGALHRDESGDYRIGLRLWEIGSLAPVSGRLREVALPFLQDLYETTRENIHLAVRDGHHALYVEKLSGHRSVPIVSRIGTRLPLHATGVGKALLAYADPSVVREVLARPLVACTRHTIVERGRLLRDLRATARRGYATTHEEMTLGSCSVAVPIPAEGTEPPGAIGVVVHSVNSVRAELARLVPELRAAADGVARRLRETATDPAPGFLHDLPPWRG</sequence>
<dbReference type="Proteomes" id="UP000192591">
    <property type="component" value="Unassembled WGS sequence"/>
</dbReference>
<dbReference type="InterPro" id="IPR050707">
    <property type="entry name" value="HTH_MetabolicPath_Reg"/>
</dbReference>
<evidence type="ECO:0000256" key="3">
    <source>
        <dbReference type="ARBA" id="ARBA00023163"/>
    </source>
</evidence>
<evidence type="ECO:0000313" key="7">
    <source>
        <dbReference type="Proteomes" id="UP000192591"/>
    </source>
</evidence>
<dbReference type="GO" id="GO:0003700">
    <property type="term" value="F:DNA-binding transcription factor activity"/>
    <property type="evidence" value="ECO:0007669"/>
    <property type="project" value="TreeGrafter"/>
</dbReference>
<comment type="caution">
    <text evidence="6">The sequence shown here is derived from an EMBL/GenBank/DDBJ whole genome shotgun (WGS) entry which is preliminary data.</text>
</comment>
<dbReference type="InterPro" id="IPR036390">
    <property type="entry name" value="WH_DNA-bd_sf"/>
</dbReference>
<accession>A0A1V9A7P0</accession>